<dbReference type="InterPro" id="IPR036397">
    <property type="entry name" value="RNaseH_sf"/>
</dbReference>
<evidence type="ECO:0000313" key="2">
    <source>
        <dbReference type="EMBL" id="KAA8498132.1"/>
    </source>
</evidence>
<dbReference type="Proteomes" id="UP000324585">
    <property type="component" value="Unassembled WGS sequence"/>
</dbReference>
<dbReference type="OrthoDB" id="25402at2759"/>
<dbReference type="AlphaFoldDB" id="A0A5J4Z4P7"/>
<evidence type="ECO:0000313" key="3">
    <source>
        <dbReference type="Proteomes" id="UP000324585"/>
    </source>
</evidence>
<sequence>MRVTHAYRKIPACLPRTLYRKLKRLASARHHQLEQTNWAAIVFTGEKKINLDRPDGFQKTWLERVADVPDVWSWCGPNMTFQRDNAQVHRGRLVQNFMNDENVQFLDWPAYPPDFNIIEDVWGILACKVYDGARHCQTVLELKNAFLLARETLDPPVLANSYVSLPKRIFDCAYLLGAYVYGNRDRFRFCKAEEWPGVRRVPYPF</sequence>
<dbReference type="GO" id="GO:0003676">
    <property type="term" value="F:nucleic acid binding"/>
    <property type="evidence" value="ECO:0007669"/>
    <property type="project" value="InterPro"/>
</dbReference>
<keyword evidence="3" id="KW-1185">Reference proteome</keyword>
<gene>
    <name evidence="2" type="ORF">FVE85_5717</name>
</gene>
<accession>A0A5J4Z4P7</accession>
<proteinExistence type="predicted"/>
<reference evidence="3" key="1">
    <citation type="journal article" date="2019" name="Nat. Commun.">
        <title>Expansion of phycobilisome linker gene families in mesophilic red algae.</title>
        <authorList>
            <person name="Lee J."/>
            <person name="Kim D."/>
            <person name="Bhattacharya D."/>
            <person name="Yoon H.S."/>
        </authorList>
    </citation>
    <scope>NUCLEOTIDE SEQUENCE [LARGE SCALE GENOMIC DNA]</scope>
    <source>
        <strain evidence="3">CCMP 1328</strain>
    </source>
</reference>
<comment type="caution">
    <text evidence="2">The sequence shown here is derived from an EMBL/GenBank/DDBJ whole genome shotgun (WGS) entry which is preliminary data.</text>
</comment>
<feature type="domain" description="Tc1-like transposase DDE" evidence="1">
    <location>
        <begin position="74"/>
        <end position="131"/>
    </location>
</feature>
<protein>
    <submittedName>
        <fullName evidence="2">Transposable element Tc3 transposase</fullName>
    </submittedName>
</protein>
<dbReference type="Gene3D" id="3.30.420.10">
    <property type="entry name" value="Ribonuclease H-like superfamily/Ribonuclease H"/>
    <property type="match status" value="1"/>
</dbReference>
<dbReference type="InterPro" id="IPR038717">
    <property type="entry name" value="Tc1-like_DDE_dom"/>
</dbReference>
<dbReference type="EMBL" id="VRMN01000001">
    <property type="protein sequence ID" value="KAA8498132.1"/>
    <property type="molecule type" value="Genomic_DNA"/>
</dbReference>
<dbReference type="Pfam" id="PF13358">
    <property type="entry name" value="DDE_3"/>
    <property type="match status" value="1"/>
</dbReference>
<organism evidence="2 3">
    <name type="scientific">Porphyridium purpureum</name>
    <name type="common">Red alga</name>
    <name type="synonym">Porphyridium cruentum</name>
    <dbReference type="NCBI Taxonomy" id="35688"/>
    <lineage>
        <taxon>Eukaryota</taxon>
        <taxon>Rhodophyta</taxon>
        <taxon>Bangiophyceae</taxon>
        <taxon>Porphyridiales</taxon>
        <taxon>Porphyridiaceae</taxon>
        <taxon>Porphyridium</taxon>
    </lineage>
</organism>
<name>A0A5J4Z4P7_PORPP</name>
<evidence type="ECO:0000259" key="1">
    <source>
        <dbReference type="Pfam" id="PF13358"/>
    </source>
</evidence>